<comment type="caution">
    <text evidence="2">The sequence shown here is derived from an EMBL/GenBank/DDBJ whole genome shotgun (WGS) entry which is preliminary data.</text>
</comment>
<dbReference type="Proteomes" id="UP001499967">
    <property type="component" value="Unassembled WGS sequence"/>
</dbReference>
<name>A0ABN1P939_9PSEU</name>
<protein>
    <submittedName>
        <fullName evidence="2">Uncharacterized protein</fullName>
    </submittedName>
</protein>
<feature type="region of interest" description="Disordered" evidence="1">
    <location>
        <begin position="1"/>
        <end position="52"/>
    </location>
</feature>
<evidence type="ECO:0000256" key="1">
    <source>
        <dbReference type="SAM" id="MobiDB-lite"/>
    </source>
</evidence>
<dbReference type="EMBL" id="BAAAHP010000024">
    <property type="protein sequence ID" value="GAA0924698.1"/>
    <property type="molecule type" value="Genomic_DNA"/>
</dbReference>
<dbReference type="RefSeq" id="WP_343939246.1">
    <property type="nucleotide sequence ID" value="NZ_BAAAHP010000024.1"/>
</dbReference>
<proteinExistence type="predicted"/>
<feature type="compositionally biased region" description="Basic and acidic residues" evidence="1">
    <location>
        <begin position="1"/>
        <end position="14"/>
    </location>
</feature>
<sequence>MDELPEQVRRRLDEVFGDVLPDTTSDEREDPQDPRSADAALLADRPPHHDQE</sequence>
<accession>A0ABN1P939</accession>
<gene>
    <name evidence="2" type="ORF">GCM10009559_09250</name>
</gene>
<keyword evidence="3" id="KW-1185">Reference proteome</keyword>
<evidence type="ECO:0000313" key="2">
    <source>
        <dbReference type="EMBL" id="GAA0924698.1"/>
    </source>
</evidence>
<evidence type="ECO:0000313" key="3">
    <source>
        <dbReference type="Proteomes" id="UP001499967"/>
    </source>
</evidence>
<organism evidence="2 3">
    <name type="scientific">Pseudonocardia zijingensis</name>
    <dbReference type="NCBI Taxonomy" id="153376"/>
    <lineage>
        <taxon>Bacteria</taxon>
        <taxon>Bacillati</taxon>
        <taxon>Actinomycetota</taxon>
        <taxon>Actinomycetes</taxon>
        <taxon>Pseudonocardiales</taxon>
        <taxon>Pseudonocardiaceae</taxon>
        <taxon>Pseudonocardia</taxon>
    </lineage>
</organism>
<reference evidence="2 3" key="1">
    <citation type="journal article" date="2019" name="Int. J. Syst. Evol. Microbiol.">
        <title>The Global Catalogue of Microorganisms (GCM) 10K type strain sequencing project: providing services to taxonomists for standard genome sequencing and annotation.</title>
        <authorList>
            <consortium name="The Broad Institute Genomics Platform"/>
            <consortium name="The Broad Institute Genome Sequencing Center for Infectious Disease"/>
            <person name="Wu L."/>
            <person name="Ma J."/>
        </authorList>
    </citation>
    <scope>NUCLEOTIDE SEQUENCE [LARGE SCALE GENOMIC DNA]</scope>
    <source>
        <strain evidence="2 3">JCM 11117</strain>
    </source>
</reference>